<reference evidence="6" key="1">
    <citation type="journal article" date="2020" name="Stud. Mycol.">
        <title>101 Dothideomycetes genomes: a test case for predicting lifestyles and emergence of pathogens.</title>
        <authorList>
            <person name="Haridas S."/>
            <person name="Albert R."/>
            <person name="Binder M."/>
            <person name="Bloem J."/>
            <person name="Labutti K."/>
            <person name="Salamov A."/>
            <person name="Andreopoulos B."/>
            <person name="Baker S."/>
            <person name="Barry K."/>
            <person name="Bills G."/>
            <person name="Bluhm B."/>
            <person name="Cannon C."/>
            <person name="Castanera R."/>
            <person name="Culley D."/>
            <person name="Daum C."/>
            <person name="Ezra D."/>
            <person name="Gonzalez J."/>
            <person name="Henrissat B."/>
            <person name="Kuo A."/>
            <person name="Liang C."/>
            <person name="Lipzen A."/>
            <person name="Lutzoni F."/>
            <person name="Magnuson J."/>
            <person name="Mondo S."/>
            <person name="Nolan M."/>
            <person name="Ohm R."/>
            <person name="Pangilinan J."/>
            <person name="Park H.-J."/>
            <person name="Ramirez L."/>
            <person name="Alfaro M."/>
            <person name="Sun H."/>
            <person name="Tritt A."/>
            <person name="Yoshinaga Y."/>
            <person name="Zwiers L.-H."/>
            <person name="Turgeon B."/>
            <person name="Goodwin S."/>
            <person name="Spatafora J."/>
            <person name="Crous P."/>
            <person name="Grigoriev I."/>
        </authorList>
    </citation>
    <scope>NUCLEOTIDE SEQUENCE</scope>
    <source>
        <strain evidence="6">ATCC 74209</strain>
    </source>
</reference>
<feature type="compositionally biased region" description="Basic residues" evidence="4">
    <location>
        <begin position="323"/>
        <end position="333"/>
    </location>
</feature>
<feature type="compositionally biased region" description="Gly residues" evidence="4">
    <location>
        <begin position="63"/>
        <end position="75"/>
    </location>
</feature>
<evidence type="ECO:0000313" key="6">
    <source>
        <dbReference type="EMBL" id="KAF2197963.1"/>
    </source>
</evidence>
<dbReference type="AlphaFoldDB" id="A0A9P4MSE8"/>
<dbReference type="NCBIfam" id="TIGR01071">
    <property type="entry name" value="rplO_bact"/>
    <property type="match status" value="1"/>
</dbReference>
<dbReference type="EMBL" id="ML994182">
    <property type="protein sequence ID" value="KAF2197963.1"/>
    <property type="molecule type" value="Genomic_DNA"/>
</dbReference>
<evidence type="ECO:0000256" key="1">
    <source>
        <dbReference type="ARBA" id="ARBA00007320"/>
    </source>
</evidence>
<gene>
    <name evidence="6" type="ORF">GQ43DRAFT_443771</name>
</gene>
<accession>A0A9P4MSE8</accession>
<dbReference type="OrthoDB" id="361383at2759"/>
<dbReference type="GO" id="GO:0003735">
    <property type="term" value="F:structural constituent of ribosome"/>
    <property type="evidence" value="ECO:0007669"/>
    <property type="project" value="InterPro"/>
</dbReference>
<organism evidence="6 7">
    <name type="scientific">Delitschia confertaspora ATCC 74209</name>
    <dbReference type="NCBI Taxonomy" id="1513339"/>
    <lineage>
        <taxon>Eukaryota</taxon>
        <taxon>Fungi</taxon>
        <taxon>Dikarya</taxon>
        <taxon>Ascomycota</taxon>
        <taxon>Pezizomycotina</taxon>
        <taxon>Dothideomycetes</taxon>
        <taxon>Pleosporomycetidae</taxon>
        <taxon>Pleosporales</taxon>
        <taxon>Delitschiaceae</taxon>
        <taxon>Delitschia</taxon>
    </lineage>
</organism>
<dbReference type="SUPFAM" id="SSF52080">
    <property type="entry name" value="Ribosomal proteins L15p and L18e"/>
    <property type="match status" value="1"/>
</dbReference>
<evidence type="ECO:0000256" key="3">
    <source>
        <dbReference type="ARBA" id="ARBA00023274"/>
    </source>
</evidence>
<dbReference type="InterPro" id="IPR021131">
    <property type="entry name" value="Ribosomal_uL15/eL18"/>
</dbReference>
<keyword evidence="2 6" id="KW-0689">Ribosomal protein</keyword>
<dbReference type="PANTHER" id="PTHR12934:SF11">
    <property type="entry name" value="LARGE RIBOSOMAL SUBUNIT PROTEIN UL15M"/>
    <property type="match status" value="1"/>
</dbReference>
<evidence type="ECO:0000256" key="4">
    <source>
        <dbReference type="SAM" id="MobiDB-lite"/>
    </source>
</evidence>
<dbReference type="Gene3D" id="3.100.10.10">
    <property type="match status" value="1"/>
</dbReference>
<proteinExistence type="inferred from homology"/>
<protein>
    <submittedName>
        <fullName evidence="6">Ribosomal protein L15</fullName>
    </submittedName>
</protein>
<dbReference type="FunFam" id="3.100.10.10:FF:000011">
    <property type="entry name" value="50S ribosomal subunit protein L15"/>
    <property type="match status" value="1"/>
</dbReference>
<dbReference type="PANTHER" id="PTHR12934">
    <property type="entry name" value="50S RIBOSOMAL PROTEIN L15"/>
    <property type="match status" value="1"/>
</dbReference>
<feature type="region of interest" description="Disordered" evidence="4">
    <location>
        <begin position="53"/>
        <end position="109"/>
    </location>
</feature>
<dbReference type="Proteomes" id="UP000799536">
    <property type="component" value="Unassembled WGS sequence"/>
</dbReference>
<evidence type="ECO:0000259" key="5">
    <source>
        <dbReference type="Pfam" id="PF00828"/>
    </source>
</evidence>
<keyword evidence="7" id="KW-1185">Reference proteome</keyword>
<name>A0A9P4MSE8_9PLEO</name>
<dbReference type="InterPro" id="IPR036227">
    <property type="entry name" value="Ribosomal_uL15/eL18_sf"/>
</dbReference>
<dbReference type="Pfam" id="PF00828">
    <property type="entry name" value="Ribosomal_L27A"/>
    <property type="match status" value="1"/>
</dbReference>
<sequence length="342" mass="37140">MPPRLQVLRTATSFLCPPKSTAITPLLAPFLLPAQQLRAASILSSLSDTKGAYHKKIRRGRGPASGKGKTAGRGQKGQHAHGKVPAGFNGGQTKEEITNPPRGRNKFNPFKVEMSPINLDKIQSWIDQGRLDPSKPITMKELNDSRCLHGVKKDGVKLLARNAEALTTPINIIVSRASAEAISKIESLGGTVTTRFYSPESIRRILCGKTHPTISLQSPPSLIALSLPTLSAKKTPPPELSSALTALTSAEAAQEAKDTAVASVMSQVLQRYQFRLPDATSRKDIEYYRDPAHRGYLSHLVKEGESPSLFFKMPRTVVPGGVKRKGDVKKKATKASAENKLW</sequence>
<dbReference type="InterPro" id="IPR005749">
    <property type="entry name" value="Ribosomal_uL15_bac-type"/>
</dbReference>
<comment type="caution">
    <text evidence="6">The sequence shown here is derived from an EMBL/GenBank/DDBJ whole genome shotgun (WGS) entry which is preliminary data.</text>
</comment>
<dbReference type="HAMAP" id="MF_01341">
    <property type="entry name" value="Ribosomal_uL15"/>
    <property type="match status" value="1"/>
</dbReference>
<feature type="domain" description="Large ribosomal subunit protein uL15/eL18" evidence="5">
    <location>
        <begin position="116"/>
        <end position="193"/>
    </location>
</feature>
<dbReference type="GO" id="GO:0006412">
    <property type="term" value="P:translation"/>
    <property type="evidence" value="ECO:0007669"/>
    <property type="project" value="InterPro"/>
</dbReference>
<keyword evidence="3" id="KW-0687">Ribonucleoprotein</keyword>
<evidence type="ECO:0000256" key="2">
    <source>
        <dbReference type="ARBA" id="ARBA00022980"/>
    </source>
</evidence>
<dbReference type="GO" id="GO:0005762">
    <property type="term" value="C:mitochondrial large ribosomal subunit"/>
    <property type="evidence" value="ECO:0007669"/>
    <property type="project" value="TreeGrafter"/>
</dbReference>
<evidence type="ECO:0000313" key="7">
    <source>
        <dbReference type="Proteomes" id="UP000799536"/>
    </source>
</evidence>
<comment type="similarity">
    <text evidence="1">Belongs to the universal ribosomal protein uL15 family.</text>
</comment>
<feature type="region of interest" description="Disordered" evidence="4">
    <location>
        <begin position="323"/>
        <end position="342"/>
    </location>
</feature>
<dbReference type="InterPro" id="IPR030878">
    <property type="entry name" value="Ribosomal_uL15"/>
</dbReference>